<keyword evidence="3" id="KW-1185">Reference proteome</keyword>
<dbReference type="EMBL" id="MU866001">
    <property type="protein sequence ID" value="KAK4443015.1"/>
    <property type="molecule type" value="Genomic_DNA"/>
</dbReference>
<dbReference type="GO" id="GO:0003824">
    <property type="term" value="F:catalytic activity"/>
    <property type="evidence" value="ECO:0007669"/>
    <property type="project" value="InterPro"/>
</dbReference>
<dbReference type="PROSITE" id="PS51747">
    <property type="entry name" value="CYT_DCMP_DEAMINASES_2"/>
    <property type="match status" value="1"/>
</dbReference>
<protein>
    <recommendedName>
        <fullName evidence="1">CMP/dCMP-type deaminase domain-containing protein</fullName>
    </recommendedName>
</protein>
<dbReference type="AlphaFoldDB" id="A0AAV9G706"/>
<dbReference type="Proteomes" id="UP001321760">
    <property type="component" value="Unassembled WGS sequence"/>
</dbReference>
<dbReference type="InterPro" id="IPR002125">
    <property type="entry name" value="CMP_dCMP_dom"/>
</dbReference>
<feature type="domain" description="CMP/dCMP-type deaminase" evidence="1">
    <location>
        <begin position="24"/>
        <end position="151"/>
    </location>
</feature>
<sequence>MSADATSTKPLASIPHPPSSLLTAILNTLHSDLIPATKSLVATGGSPFGASILSQSTLQTITTTTNAFRDSPLLHGETNCIREFFLLPASQRPDASRCIFFSTHEPCSLCLSGIAWTGFPILIFLFPYEYTRDAGAIPEDIDILQEVFRVRAPGDTEETLAKRALYNRRNKFFDAWSVEEILNEVEDEEERGRLGAEIGRVREVYDGFSRDWTKANEKSPWREQYRGYGG</sequence>
<dbReference type="GO" id="GO:0006139">
    <property type="term" value="P:nucleobase-containing compound metabolic process"/>
    <property type="evidence" value="ECO:0007669"/>
    <property type="project" value="UniProtKB-ARBA"/>
</dbReference>
<organism evidence="2 3">
    <name type="scientific">Podospora aff. communis PSN243</name>
    <dbReference type="NCBI Taxonomy" id="3040156"/>
    <lineage>
        <taxon>Eukaryota</taxon>
        <taxon>Fungi</taxon>
        <taxon>Dikarya</taxon>
        <taxon>Ascomycota</taxon>
        <taxon>Pezizomycotina</taxon>
        <taxon>Sordariomycetes</taxon>
        <taxon>Sordariomycetidae</taxon>
        <taxon>Sordariales</taxon>
        <taxon>Podosporaceae</taxon>
        <taxon>Podospora</taxon>
    </lineage>
</organism>
<reference evidence="2" key="2">
    <citation type="submission" date="2023-05" db="EMBL/GenBank/DDBJ databases">
        <authorList>
            <consortium name="Lawrence Berkeley National Laboratory"/>
            <person name="Steindorff A."/>
            <person name="Hensen N."/>
            <person name="Bonometti L."/>
            <person name="Westerberg I."/>
            <person name="Brannstrom I.O."/>
            <person name="Guillou S."/>
            <person name="Cros-Aarteil S."/>
            <person name="Calhoun S."/>
            <person name="Haridas S."/>
            <person name="Kuo A."/>
            <person name="Mondo S."/>
            <person name="Pangilinan J."/>
            <person name="Riley R."/>
            <person name="Labutti K."/>
            <person name="Andreopoulos B."/>
            <person name="Lipzen A."/>
            <person name="Chen C."/>
            <person name="Yanf M."/>
            <person name="Daum C."/>
            <person name="Ng V."/>
            <person name="Clum A."/>
            <person name="Ohm R."/>
            <person name="Martin F."/>
            <person name="Silar P."/>
            <person name="Natvig D."/>
            <person name="Lalanne C."/>
            <person name="Gautier V."/>
            <person name="Ament-Velasquez S.L."/>
            <person name="Kruys A."/>
            <person name="Hutchinson M.I."/>
            <person name="Powell A.J."/>
            <person name="Barry K."/>
            <person name="Miller A.N."/>
            <person name="Grigoriev I.V."/>
            <person name="Debuchy R."/>
            <person name="Gladieux P."/>
            <person name="Thoren M.H."/>
            <person name="Johannesson H."/>
        </authorList>
    </citation>
    <scope>NUCLEOTIDE SEQUENCE</scope>
    <source>
        <strain evidence="2">PSN243</strain>
    </source>
</reference>
<name>A0AAV9G706_9PEZI</name>
<evidence type="ECO:0000259" key="1">
    <source>
        <dbReference type="PROSITE" id="PS51747"/>
    </source>
</evidence>
<dbReference type="Pfam" id="PF00383">
    <property type="entry name" value="dCMP_cyt_deam_1"/>
    <property type="match status" value="1"/>
</dbReference>
<proteinExistence type="predicted"/>
<comment type="caution">
    <text evidence="2">The sequence shown here is derived from an EMBL/GenBank/DDBJ whole genome shotgun (WGS) entry which is preliminary data.</text>
</comment>
<dbReference type="InterPro" id="IPR016193">
    <property type="entry name" value="Cytidine_deaminase-like"/>
</dbReference>
<accession>A0AAV9G706</accession>
<gene>
    <name evidence="2" type="ORF">QBC34DRAFT_362678</name>
</gene>
<dbReference type="Gene3D" id="3.40.140.10">
    <property type="entry name" value="Cytidine Deaminase, domain 2"/>
    <property type="match status" value="1"/>
</dbReference>
<dbReference type="SUPFAM" id="SSF53927">
    <property type="entry name" value="Cytidine deaminase-like"/>
    <property type="match status" value="1"/>
</dbReference>
<evidence type="ECO:0000313" key="2">
    <source>
        <dbReference type="EMBL" id="KAK4443015.1"/>
    </source>
</evidence>
<reference evidence="2" key="1">
    <citation type="journal article" date="2023" name="Mol. Phylogenet. Evol.">
        <title>Genome-scale phylogeny and comparative genomics of the fungal order Sordariales.</title>
        <authorList>
            <person name="Hensen N."/>
            <person name="Bonometti L."/>
            <person name="Westerberg I."/>
            <person name="Brannstrom I.O."/>
            <person name="Guillou S."/>
            <person name="Cros-Aarteil S."/>
            <person name="Calhoun S."/>
            <person name="Haridas S."/>
            <person name="Kuo A."/>
            <person name="Mondo S."/>
            <person name="Pangilinan J."/>
            <person name="Riley R."/>
            <person name="LaButti K."/>
            <person name="Andreopoulos B."/>
            <person name="Lipzen A."/>
            <person name="Chen C."/>
            <person name="Yan M."/>
            <person name="Daum C."/>
            <person name="Ng V."/>
            <person name="Clum A."/>
            <person name="Steindorff A."/>
            <person name="Ohm R.A."/>
            <person name="Martin F."/>
            <person name="Silar P."/>
            <person name="Natvig D.O."/>
            <person name="Lalanne C."/>
            <person name="Gautier V."/>
            <person name="Ament-Velasquez S.L."/>
            <person name="Kruys A."/>
            <person name="Hutchinson M.I."/>
            <person name="Powell A.J."/>
            <person name="Barry K."/>
            <person name="Miller A.N."/>
            <person name="Grigoriev I.V."/>
            <person name="Debuchy R."/>
            <person name="Gladieux P."/>
            <person name="Hiltunen Thoren M."/>
            <person name="Johannesson H."/>
        </authorList>
    </citation>
    <scope>NUCLEOTIDE SEQUENCE</scope>
    <source>
        <strain evidence="2">PSN243</strain>
    </source>
</reference>
<evidence type="ECO:0000313" key="3">
    <source>
        <dbReference type="Proteomes" id="UP001321760"/>
    </source>
</evidence>